<evidence type="ECO:0000256" key="1">
    <source>
        <dbReference type="ARBA" id="ARBA00004651"/>
    </source>
</evidence>
<keyword evidence="7" id="KW-0046">Antibiotic resistance</keyword>
<gene>
    <name evidence="10" type="ORF">FGL95_24010</name>
</gene>
<dbReference type="PANTHER" id="PTHR43077">
    <property type="entry name" value="TRANSPORT PERMEASE YVFS-RELATED"/>
    <property type="match status" value="1"/>
</dbReference>
<dbReference type="GO" id="GO:0043215">
    <property type="term" value="P:daunorubicin transport"/>
    <property type="evidence" value="ECO:0007669"/>
    <property type="project" value="InterPro"/>
</dbReference>
<dbReference type="AlphaFoldDB" id="A0A848KP93"/>
<dbReference type="InterPro" id="IPR004377">
    <property type="entry name" value="ABC_transpt_DrrB/DrrC"/>
</dbReference>
<feature type="transmembrane region" description="Helical" evidence="8">
    <location>
        <begin position="37"/>
        <end position="62"/>
    </location>
</feature>
<dbReference type="InterPro" id="IPR051328">
    <property type="entry name" value="T7SS_ABC-Transporter"/>
</dbReference>
<dbReference type="GO" id="GO:0046677">
    <property type="term" value="P:response to antibiotic"/>
    <property type="evidence" value="ECO:0007669"/>
    <property type="project" value="UniProtKB-KW"/>
</dbReference>
<keyword evidence="5 8" id="KW-1133">Transmembrane helix</keyword>
<evidence type="ECO:0000256" key="3">
    <source>
        <dbReference type="ARBA" id="ARBA00022475"/>
    </source>
</evidence>
<dbReference type="EMBL" id="VCQU01000009">
    <property type="protein sequence ID" value="NMN98110.1"/>
    <property type="molecule type" value="Genomic_DNA"/>
</dbReference>
<evidence type="ECO:0000256" key="5">
    <source>
        <dbReference type="ARBA" id="ARBA00022989"/>
    </source>
</evidence>
<evidence type="ECO:0000259" key="9">
    <source>
        <dbReference type="PROSITE" id="PS51012"/>
    </source>
</evidence>
<evidence type="ECO:0000256" key="4">
    <source>
        <dbReference type="ARBA" id="ARBA00022692"/>
    </source>
</evidence>
<dbReference type="InterPro" id="IPR013525">
    <property type="entry name" value="ABC2_TM"/>
</dbReference>
<reference evidence="10 11" key="1">
    <citation type="submission" date="2019-05" db="EMBL/GenBank/DDBJ databases">
        <authorList>
            <person name="Lee S.D."/>
        </authorList>
    </citation>
    <scope>NUCLEOTIDE SEQUENCE [LARGE SCALE GENOMIC DNA]</scope>
    <source>
        <strain evidence="10 11">YC2-7</strain>
    </source>
</reference>
<protein>
    <submittedName>
        <fullName evidence="10">Antibiotic transporter</fullName>
    </submittedName>
</protein>
<dbReference type="InterPro" id="IPR047817">
    <property type="entry name" value="ABC2_TM_bact-type"/>
</dbReference>
<feature type="transmembrane region" description="Helical" evidence="8">
    <location>
        <begin position="249"/>
        <end position="268"/>
    </location>
</feature>
<comment type="similarity">
    <text evidence="2">Belongs to the ABC-2 integral membrane protein family.</text>
</comment>
<proteinExistence type="inferred from homology"/>
<dbReference type="Proteomes" id="UP000535543">
    <property type="component" value="Unassembled WGS sequence"/>
</dbReference>
<dbReference type="Pfam" id="PF12698">
    <property type="entry name" value="ABC2_membrane_3"/>
    <property type="match status" value="1"/>
</dbReference>
<dbReference type="GO" id="GO:1900753">
    <property type="term" value="P:doxorubicin transport"/>
    <property type="evidence" value="ECO:0007669"/>
    <property type="project" value="InterPro"/>
</dbReference>
<keyword evidence="6 8" id="KW-0472">Membrane</keyword>
<organism evidence="10 11">
    <name type="scientific">Antrihabitans stalactiti</name>
    <dbReference type="NCBI Taxonomy" id="2584121"/>
    <lineage>
        <taxon>Bacteria</taxon>
        <taxon>Bacillati</taxon>
        <taxon>Actinomycetota</taxon>
        <taxon>Actinomycetes</taxon>
        <taxon>Mycobacteriales</taxon>
        <taxon>Nocardiaceae</taxon>
        <taxon>Antrihabitans</taxon>
    </lineage>
</organism>
<evidence type="ECO:0000313" key="10">
    <source>
        <dbReference type="EMBL" id="NMN98110.1"/>
    </source>
</evidence>
<feature type="domain" description="ABC transmembrane type-2" evidence="9">
    <location>
        <begin position="34"/>
        <end position="270"/>
    </location>
</feature>
<name>A0A848KP93_9NOCA</name>
<feature type="transmembrane region" description="Helical" evidence="8">
    <location>
        <begin position="151"/>
        <end position="173"/>
    </location>
</feature>
<dbReference type="GO" id="GO:0043190">
    <property type="term" value="C:ATP-binding cassette (ABC) transporter complex"/>
    <property type="evidence" value="ECO:0007669"/>
    <property type="project" value="InterPro"/>
</dbReference>
<feature type="transmembrane region" description="Helical" evidence="8">
    <location>
        <begin position="68"/>
        <end position="90"/>
    </location>
</feature>
<evidence type="ECO:0000256" key="2">
    <source>
        <dbReference type="ARBA" id="ARBA00007783"/>
    </source>
</evidence>
<dbReference type="PROSITE" id="PS51012">
    <property type="entry name" value="ABC_TM2"/>
    <property type="match status" value="1"/>
</dbReference>
<sequence length="271" mass="28837">MSLAATVARRPEPTAIRQWWVLTVRLTQPSLRNGEMVLAALAPPLFTLGFYVPLNIVMSVFGHGLSSYAQFLMPIIVLQSLGSNALTAAFRSASDAADGMNQRFNSMPIGRLVPLAARTAMNVFRAVVSVIIAIISGYVIGFRFANGALHTVGFCLFALAVATALSLGADVLGSLSRSPEATTQSLALPMLILGMLSTGFAPARQFPEWIQPFTRNQPISQFVYALRALAGDTTSGAGSVSWALMGPPLAWVIAMVVVFVPLSIIVSARRA</sequence>
<dbReference type="RefSeq" id="WP_169591773.1">
    <property type="nucleotide sequence ID" value="NZ_VCQU01000009.1"/>
</dbReference>
<reference evidence="10 11" key="2">
    <citation type="submission" date="2020-06" db="EMBL/GenBank/DDBJ databases">
        <title>Antribacter stalactiti gen. nov., sp. nov., a new member of the family Nacardiaceae isolated from a cave.</title>
        <authorList>
            <person name="Kim I.S."/>
        </authorList>
    </citation>
    <scope>NUCLEOTIDE SEQUENCE [LARGE SCALE GENOMIC DNA]</scope>
    <source>
        <strain evidence="10 11">YC2-7</strain>
    </source>
</reference>
<evidence type="ECO:0000256" key="8">
    <source>
        <dbReference type="SAM" id="Phobius"/>
    </source>
</evidence>
<dbReference type="PANTHER" id="PTHR43077:SF8">
    <property type="entry name" value="DOXORUBICIN RESISTANCE ABC TRANSPORTER PERMEASE PROTEIN DRRB"/>
    <property type="match status" value="1"/>
</dbReference>
<dbReference type="NCBIfam" id="TIGR00025">
    <property type="entry name" value="Mtu_efflux"/>
    <property type="match status" value="1"/>
</dbReference>
<accession>A0A848KP93</accession>
<dbReference type="PIRSF" id="PIRSF006648">
    <property type="entry name" value="DrrB"/>
    <property type="match status" value="1"/>
</dbReference>
<keyword evidence="11" id="KW-1185">Reference proteome</keyword>
<dbReference type="InterPro" id="IPR000412">
    <property type="entry name" value="ABC_2_transport"/>
</dbReference>
<evidence type="ECO:0000256" key="7">
    <source>
        <dbReference type="ARBA" id="ARBA00023251"/>
    </source>
</evidence>
<feature type="transmembrane region" description="Helical" evidence="8">
    <location>
        <begin position="123"/>
        <end position="145"/>
    </location>
</feature>
<feature type="transmembrane region" description="Helical" evidence="8">
    <location>
        <begin position="185"/>
        <end position="203"/>
    </location>
</feature>
<evidence type="ECO:0000256" key="6">
    <source>
        <dbReference type="ARBA" id="ARBA00023136"/>
    </source>
</evidence>
<comment type="subcellular location">
    <subcellularLocation>
        <location evidence="1">Cell membrane</location>
        <topology evidence="1">Multi-pass membrane protein</topology>
    </subcellularLocation>
</comment>
<dbReference type="GO" id="GO:0140359">
    <property type="term" value="F:ABC-type transporter activity"/>
    <property type="evidence" value="ECO:0007669"/>
    <property type="project" value="InterPro"/>
</dbReference>
<keyword evidence="3" id="KW-1003">Cell membrane</keyword>
<comment type="caution">
    <text evidence="10">The sequence shown here is derived from an EMBL/GenBank/DDBJ whole genome shotgun (WGS) entry which is preliminary data.</text>
</comment>
<evidence type="ECO:0000313" key="11">
    <source>
        <dbReference type="Proteomes" id="UP000535543"/>
    </source>
</evidence>
<keyword evidence="4 8" id="KW-0812">Transmembrane</keyword>